<dbReference type="AlphaFoldDB" id="A0A6J4QIR3"/>
<sequence length="66" mass="7453">MLATRTGRQANFAFMRRPARRSRQYFGGDLVDGRGGARKISASPFDQPAMYSIDDESIRMPSARAW</sequence>
<organism evidence="1">
    <name type="scientific">uncultured Pseudonocardia sp</name>
    <dbReference type="NCBI Taxonomy" id="211455"/>
    <lineage>
        <taxon>Bacteria</taxon>
        <taxon>Bacillati</taxon>
        <taxon>Actinomycetota</taxon>
        <taxon>Actinomycetes</taxon>
        <taxon>Pseudonocardiales</taxon>
        <taxon>Pseudonocardiaceae</taxon>
        <taxon>Pseudonocardia</taxon>
        <taxon>environmental samples</taxon>
    </lineage>
</organism>
<dbReference type="EMBL" id="CADCUS010000594">
    <property type="protein sequence ID" value="CAA9445763.1"/>
    <property type="molecule type" value="Genomic_DNA"/>
</dbReference>
<proteinExistence type="predicted"/>
<name>A0A6J4QIR3_9PSEU</name>
<reference evidence="1" key="1">
    <citation type="submission" date="2020-02" db="EMBL/GenBank/DDBJ databases">
        <authorList>
            <person name="Meier V. D."/>
        </authorList>
    </citation>
    <scope>NUCLEOTIDE SEQUENCE</scope>
    <source>
        <strain evidence="1">AVDCRST_MAG66</strain>
    </source>
</reference>
<accession>A0A6J4QIR3</accession>
<gene>
    <name evidence="1" type="ORF">AVDCRST_MAG66-4590</name>
</gene>
<evidence type="ECO:0000313" key="1">
    <source>
        <dbReference type="EMBL" id="CAA9445763.1"/>
    </source>
</evidence>
<protein>
    <submittedName>
        <fullName evidence="1">Uncharacterized protein</fullName>
    </submittedName>
</protein>